<keyword evidence="7 11" id="KW-0067">ATP-binding</keyword>
<accession>A0AAV2QKK8</accession>
<organism evidence="15 16">
    <name type="scientific">Meganyctiphanes norvegica</name>
    <name type="common">Northern krill</name>
    <name type="synonym">Thysanopoda norvegica</name>
    <dbReference type="NCBI Taxonomy" id="48144"/>
    <lineage>
        <taxon>Eukaryota</taxon>
        <taxon>Metazoa</taxon>
        <taxon>Ecdysozoa</taxon>
        <taxon>Arthropoda</taxon>
        <taxon>Crustacea</taxon>
        <taxon>Multicrustacea</taxon>
        <taxon>Malacostraca</taxon>
        <taxon>Eumalacostraca</taxon>
        <taxon>Eucarida</taxon>
        <taxon>Euphausiacea</taxon>
        <taxon>Euphausiidae</taxon>
        <taxon>Meganyctiphanes</taxon>
    </lineage>
</organism>
<dbReference type="PRINTS" id="PR00991">
    <property type="entry name" value="6PFRUCTKNASE"/>
</dbReference>
<feature type="binding site" evidence="11">
    <location>
        <begin position="277"/>
        <end position="281"/>
    </location>
    <ligand>
        <name>ATP</name>
        <dbReference type="ChEBI" id="CHEBI:30616"/>
    </ligand>
</feature>
<dbReference type="InterPro" id="IPR001345">
    <property type="entry name" value="PG/BPGM_mutase_AS"/>
</dbReference>
<dbReference type="FunFam" id="3.30.590.10:FF:000006">
    <property type="entry name" value="Arginine kinase 1"/>
    <property type="match status" value="1"/>
</dbReference>
<dbReference type="Pfam" id="PF02807">
    <property type="entry name" value="ATP-gua_PtransN"/>
    <property type="match status" value="2"/>
</dbReference>
<evidence type="ECO:0000256" key="8">
    <source>
        <dbReference type="PIRSR" id="PIRSR613078-1"/>
    </source>
</evidence>
<evidence type="ECO:0000313" key="16">
    <source>
        <dbReference type="Proteomes" id="UP001497623"/>
    </source>
</evidence>
<name>A0AAV2QKK8_MEGNR</name>
<dbReference type="InterPro" id="IPR013078">
    <property type="entry name" value="His_Pase_superF_clade-1"/>
</dbReference>
<evidence type="ECO:0000259" key="13">
    <source>
        <dbReference type="PROSITE" id="PS51509"/>
    </source>
</evidence>
<feature type="binding site" evidence="11">
    <location>
        <begin position="460"/>
        <end position="464"/>
    </location>
    <ligand>
        <name>ATP</name>
        <dbReference type="ChEBI" id="CHEBI:30616"/>
    </ligand>
</feature>
<dbReference type="GO" id="GO:0016791">
    <property type="term" value="F:phosphatase activity"/>
    <property type="evidence" value="ECO:0007669"/>
    <property type="project" value="UniProtKB-ARBA"/>
</dbReference>
<feature type="binding site" evidence="9">
    <location>
        <position position="1020"/>
    </location>
    <ligand>
        <name>substrate</name>
    </ligand>
</feature>
<dbReference type="PROSITE" id="PS51509">
    <property type="entry name" value="PHOSPHAGEN_KINASE_N"/>
    <property type="match status" value="2"/>
</dbReference>
<evidence type="ECO:0000256" key="11">
    <source>
        <dbReference type="PROSITE-ProRule" id="PRU00843"/>
    </source>
</evidence>
<evidence type="ECO:0000256" key="1">
    <source>
        <dbReference type="ARBA" id="ARBA00006798"/>
    </source>
</evidence>
<dbReference type="GO" id="GO:0046314">
    <property type="term" value="P:phosphocreatine biosynthetic process"/>
    <property type="evidence" value="ECO:0007669"/>
    <property type="project" value="InterPro"/>
</dbReference>
<feature type="domain" description="Phosphagen kinase C-terminal" evidence="14">
    <location>
        <begin position="110"/>
        <end position="347"/>
    </location>
</feature>
<dbReference type="AlphaFoldDB" id="A0AAV2QKK8"/>
<dbReference type="InterPro" id="IPR013079">
    <property type="entry name" value="6Phosfructo_kin"/>
</dbReference>
<dbReference type="Pfam" id="PF00217">
    <property type="entry name" value="ATP-gua_Ptrans"/>
    <property type="match status" value="2"/>
</dbReference>
<dbReference type="CDD" id="cd07067">
    <property type="entry name" value="HP_PGM_like"/>
    <property type="match status" value="1"/>
</dbReference>
<dbReference type="Pfam" id="PF00300">
    <property type="entry name" value="His_Phos_1"/>
    <property type="match status" value="1"/>
</dbReference>
<dbReference type="GO" id="GO:0004111">
    <property type="term" value="F:creatine kinase activity"/>
    <property type="evidence" value="ECO:0007669"/>
    <property type="project" value="InterPro"/>
</dbReference>
<dbReference type="GO" id="GO:0006003">
    <property type="term" value="P:fructose 2,6-bisphosphate metabolic process"/>
    <property type="evidence" value="ECO:0007669"/>
    <property type="project" value="InterPro"/>
</dbReference>
<evidence type="ECO:0000256" key="5">
    <source>
        <dbReference type="ARBA" id="ARBA00022777"/>
    </source>
</evidence>
<keyword evidence="6" id="KW-0378">Hydrolase</keyword>
<dbReference type="Gene3D" id="3.30.590.10">
    <property type="entry name" value="Glutamine synthetase/guanido kinase, catalytic domain"/>
    <property type="match status" value="2"/>
</dbReference>
<feature type="binding site" evidence="11">
    <location>
        <begin position="654"/>
        <end position="659"/>
    </location>
    <ligand>
        <name>ATP</name>
        <dbReference type="ChEBI" id="CHEBI:30616"/>
    </ligand>
</feature>
<dbReference type="SUPFAM" id="SSF55931">
    <property type="entry name" value="Glutamine synthetase/guanido kinase"/>
    <property type="match status" value="2"/>
</dbReference>
<evidence type="ECO:0000256" key="9">
    <source>
        <dbReference type="PIRSR" id="PIRSR613078-2"/>
    </source>
</evidence>
<evidence type="ECO:0000256" key="2">
    <source>
        <dbReference type="ARBA" id="ARBA00008408"/>
    </source>
</evidence>
<dbReference type="GO" id="GO:0003873">
    <property type="term" value="F:6-phosphofructo-2-kinase activity"/>
    <property type="evidence" value="ECO:0007669"/>
    <property type="project" value="InterPro"/>
</dbReference>
<dbReference type="InterPro" id="IPR029033">
    <property type="entry name" value="His_PPase_superfam"/>
</dbReference>
<feature type="binding site" evidence="9">
    <location>
        <begin position="970"/>
        <end position="977"/>
    </location>
    <ligand>
        <name>substrate</name>
    </ligand>
</feature>
<evidence type="ECO:0000256" key="10">
    <source>
        <dbReference type="PROSITE-ProRule" id="PRU00842"/>
    </source>
</evidence>
<feature type="domain" description="Phosphagen kinase N-terminal" evidence="13">
    <location>
        <begin position="2"/>
        <end position="85"/>
    </location>
</feature>
<evidence type="ECO:0000256" key="7">
    <source>
        <dbReference type="ARBA" id="ARBA00022840"/>
    </source>
</evidence>
<feature type="binding site" evidence="11">
    <location>
        <position position="523"/>
    </location>
    <ligand>
        <name>ATP</name>
        <dbReference type="ChEBI" id="CHEBI:30616"/>
    </ligand>
</feature>
<evidence type="ECO:0000256" key="12">
    <source>
        <dbReference type="RuleBase" id="RU000505"/>
    </source>
</evidence>
<feature type="domain" description="Phosphagen kinase N-terminal" evidence="13">
    <location>
        <begin position="348"/>
        <end position="432"/>
    </location>
</feature>
<evidence type="ECO:0000256" key="3">
    <source>
        <dbReference type="ARBA" id="ARBA00022679"/>
    </source>
</evidence>
<dbReference type="InterPro" id="IPR000749">
    <property type="entry name" value="ATP-guanido_PTrfase"/>
</dbReference>
<dbReference type="SMART" id="SM00855">
    <property type="entry name" value="PGAM"/>
    <property type="match status" value="1"/>
</dbReference>
<dbReference type="Gene3D" id="3.40.50.1240">
    <property type="entry name" value="Phosphoglycerate mutase-like"/>
    <property type="match status" value="1"/>
</dbReference>
<protein>
    <recommendedName>
        <fullName evidence="17">6-phosphofructo-2-kinase</fullName>
    </recommendedName>
</protein>
<sequence length="1185" mass="134742">MQEQNPIPVFPNIRSKKCLAFKYVTPELWNKLAGHVTNTSGFTLSKIINCSLGFDNQYCGMYAGDYDCYKDFAEVFDPAIQEYHGVKPGANHTSDMDVTNIIGNIDEDVPVQAVRLRVCRNISGFGLSPGMCKEQRDQVQILMISAFKKLSGDLSGNYYPLAGMDGKVRQKLVDDHFLFMSGDPNFKVAGIERDWPDGRGIFHNSAKSFLVWVNEEDHLKITSMEMGGDLKGAFARLAKGIISIGDSVKADSGREFHFDSRLGYVTSCPTNLGTGIWASIKLDLPGWAREGAEVLRTRCEQLKILPRITTDCTFDISNKYRMGYSEVQIIQSLIDAINILYKEEIQLQQKHKIFPYFPVIKSKSSLVAKHVNEVIFKRLGSHKTETTAFTIHKAIRCATMFHNQHCGIYAGDWDSYRDFAAVFDPIIQEYHGITADVVHTSDMDHTKIEGNIDPTAPVHSVRIRVGRSIDGFGLSPGITREQRLAVECLMKSALHNLSGDLEGQYYPLMGMPETIRQQLVDNHFLFMSGDPNLKVAGMERDWPEGRGIFHNSAKTFLVWINEEDQIMIISMEKGGDVQRVFERLVRGIKSVEESLLRGSGKKFALDQKYGYVHSCPTNLGTGMRASVHVDLPGWKKEGVKALNARCEQLKLQLRPAHGESTGYIGCTYDVSNKHRLGYSEVELVQCMINGVNTLHVEDIMFQKKHGVSLENKCEQSIISSIDNDSRCLRRISEHSGTKAFAGRGQQLYINIPHVIVMVGLPARGKTYMARKLSHYLNWIGIKTRVFNLGDYRRKAVNEFKDHNFFKTENEDALKLREKCANDALQDLCNWIQNEGGEVGVYDATNSTMARRSFIYRKIVGDMQFKCFFVESICDDPKIIEENIFDVKVNSPDYKEMNDEDAFNDFMLRIAHYESQYQTLDEIHEESLSFMKLYNAGNKVVINKSDGHIQARIIYFFMNIHINPRNIYLSRHGESLLNAVGRIGGNADLSDRGLEYSKSLSKYIESQHVENLRVWTSYFKRTMQTASHIDAPQERWKALNEIDSGACEELTYQEIADKFPAELAARDENKYHYRYPRGESYEDLVARLEPVIMELERQKNVLVISHQAVLRCLLGYFFNKSAEDIPYIKVPLHTIIKLTPMAYGCHVEYIPLGIKAVDTYRPKPKISGTVEAQHSSSDEFFEDYLY</sequence>
<dbReference type="InterPro" id="IPR014746">
    <property type="entry name" value="Gln_synth/guanido_kin_cat_dom"/>
</dbReference>
<evidence type="ECO:0000256" key="6">
    <source>
        <dbReference type="ARBA" id="ARBA00022801"/>
    </source>
</evidence>
<dbReference type="Gene3D" id="3.40.50.300">
    <property type="entry name" value="P-loop containing nucleotide triphosphate hydrolases"/>
    <property type="match status" value="1"/>
</dbReference>
<evidence type="ECO:0000259" key="14">
    <source>
        <dbReference type="PROSITE" id="PS51510"/>
    </source>
</evidence>
<feature type="binding site" evidence="11">
    <location>
        <position position="176"/>
    </location>
    <ligand>
        <name>ATP</name>
        <dbReference type="ChEBI" id="CHEBI:30616"/>
    </ligand>
</feature>
<keyword evidence="5 11" id="KW-0418">Kinase</keyword>
<comment type="similarity">
    <text evidence="2">In the C-terminal section; belongs to the phosphoglycerate mutase family.</text>
</comment>
<dbReference type="GO" id="GO:0004054">
    <property type="term" value="F:arginine kinase activity"/>
    <property type="evidence" value="ECO:0007669"/>
    <property type="project" value="UniProtKB-ARBA"/>
</dbReference>
<dbReference type="GO" id="GO:0005524">
    <property type="term" value="F:ATP binding"/>
    <property type="evidence" value="ECO:0007669"/>
    <property type="project" value="UniProtKB-UniRule"/>
</dbReference>
<feature type="active site" description="Tele-phosphohistidine intermediate" evidence="8">
    <location>
        <position position="971"/>
    </location>
</feature>
<dbReference type="InterPro" id="IPR022414">
    <property type="entry name" value="ATP-guanido_PTrfase_cat"/>
</dbReference>
<dbReference type="PANTHER" id="PTHR11547">
    <property type="entry name" value="ARGININE OR CREATINE KINASE"/>
    <property type="match status" value="1"/>
</dbReference>
<gene>
    <name evidence="15" type="ORF">MNOR_LOCUS12610</name>
</gene>
<reference evidence="15 16" key="1">
    <citation type="submission" date="2024-05" db="EMBL/GenBank/DDBJ databases">
        <authorList>
            <person name="Wallberg A."/>
        </authorList>
    </citation>
    <scope>NUCLEOTIDE SEQUENCE [LARGE SCALE GENOMIC DNA]</scope>
</reference>
<dbReference type="InterPro" id="IPR036802">
    <property type="entry name" value="ATP-guanido_PTrfase_N_sf"/>
</dbReference>
<comment type="caution">
    <text evidence="15">The sequence shown here is derived from an EMBL/GenBank/DDBJ whole genome shotgun (WGS) entry which is preliminary data.</text>
</comment>
<dbReference type="InterPro" id="IPR022415">
    <property type="entry name" value="ATP-guanido_PTrfase_AS"/>
</dbReference>
<dbReference type="InterPro" id="IPR003094">
    <property type="entry name" value="6Pfruct_kin"/>
</dbReference>
<dbReference type="EMBL" id="CAXKWB010006947">
    <property type="protein sequence ID" value="CAL4085171.1"/>
    <property type="molecule type" value="Genomic_DNA"/>
</dbReference>
<dbReference type="FunFam" id="3.40.50.1240:FF:000005">
    <property type="entry name" value="GpmB, Fructose-2,6-bisphosphatase"/>
    <property type="match status" value="1"/>
</dbReference>
<dbReference type="InterPro" id="IPR022413">
    <property type="entry name" value="ATP-guanido_PTrfase_N"/>
</dbReference>
<feature type="binding site" evidence="11">
    <location>
        <begin position="113"/>
        <end position="117"/>
    </location>
    <ligand>
        <name>ATP</name>
        <dbReference type="ChEBI" id="CHEBI:30616"/>
    </ligand>
</feature>
<keyword evidence="3 11" id="KW-0808">Transferase</keyword>
<dbReference type="FunFam" id="3.40.50.300:FF:000644">
    <property type="entry name" value="GpmB, Fructose-2,6-bisphosphatase"/>
    <property type="match status" value="1"/>
</dbReference>
<evidence type="ECO:0000313" key="15">
    <source>
        <dbReference type="EMBL" id="CAL4085171.1"/>
    </source>
</evidence>
<evidence type="ECO:0008006" key="17">
    <source>
        <dbReference type="Google" id="ProtNLM"/>
    </source>
</evidence>
<dbReference type="PROSITE" id="PS00175">
    <property type="entry name" value="PG_MUTASE"/>
    <property type="match status" value="1"/>
</dbReference>
<feature type="domain" description="Phosphagen kinase C-terminal" evidence="14">
    <location>
        <begin position="457"/>
        <end position="701"/>
    </location>
</feature>
<evidence type="ECO:0000256" key="4">
    <source>
        <dbReference type="ARBA" id="ARBA00022741"/>
    </source>
</evidence>
<feature type="binding site" evidence="11">
    <location>
        <begin position="305"/>
        <end position="310"/>
    </location>
    <ligand>
        <name>ATP</name>
        <dbReference type="ChEBI" id="CHEBI:30616"/>
    </ligand>
</feature>
<feature type="active site" description="Proton donor/acceptor" evidence="8">
    <location>
        <position position="1040"/>
    </location>
</feature>
<comment type="similarity">
    <text evidence="1 10 12">Belongs to the ATP:guanido phosphotransferase family.</text>
</comment>
<keyword evidence="16" id="KW-1185">Reference proteome</keyword>
<dbReference type="Gene3D" id="1.10.135.10">
    <property type="entry name" value="ATP:guanido phosphotransferase, N-terminal domain"/>
    <property type="match status" value="2"/>
</dbReference>
<dbReference type="InterPro" id="IPR027417">
    <property type="entry name" value="P-loop_NTPase"/>
</dbReference>
<feature type="binding site" evidence="11">
    <location>
        <begin position="624"/>
        <end position="628"/>
    </location>
    <ligand>
        <name>ATP</name>
        <dbReference type="ChEBI" id="CHEBI:30616"/>
    </ligand>
</feature>
<dbReference type="PROSITE" id="PS51510">
    <property type="entry name" value="PHOSPHAGEN_KINASE_C"/>
    <property type="match status" value="2"/>
</dbReference>
<dbReference type="SUPFAM" id="SSF48034">
    <property type="entry name" value="Guanido kinase N-terminal domain"/>
    <property type="match status" value="2"/>
</dbReference>
<keyword evidence="4 11" id="KW-0547">Nucleotide-binding</keyword>
<comment type="caution">
    <text evidence="11">Lacks conserved residue(s) required for the propagation of feature annotation.</text>
</comment>
<dbReference type="SUPFAM" id="SSF52540">
    <property type="entry name" value="P-loop containing nucleoside triphosphate hydrolases"/>
    <property type="match status" value="1"/>
</dbReference>
<dbReference type="Pfam" id="PF01591">
    <property type="entry name" value="6PF2K"/>
    <property type="match status" value="1"/>
</dbReference>
<dbReference type="Proteomes" id="UP001497623">
    <property type="component" value="Unassembled WGS sequence"/>
</dbReference>
<dbReference type="PROSITE" id="PS00112">
    <property type="entry name" value="PHOSPHAGEN_KINASE"/>
    <property type="match status" value="2"/>
</dbReference>
<dbReference type="GO" id="GO:0005615">
    <property type="term" value="C:extracellular space"/>
    <property type="evidence" value="ECO:0007669"/>
    <property type="project" value="TreeGrafter"/>
</dbReference>
<dbReference type="PANTHER" id="PTHR11547:SF38">
    <property type="entry name" value="ARGININE KINASE 1-RELATED"/>
    <property type="match status" value="1"/>
</dbReference>
<proteinExistence type="inferred from homology"/>
<dbReference type="SUPFAM" id="SSF53254">
    <property type="entry name" value="Phosphoglycerate mutase-like"/>
    <property type="match status" value="1"/>
</dbReference>
<dbReference type="FunFam" id="1.10.135.10:FF:000003">
    <property type="entry name" value="Three-domain arginine kinase"/>
    <property type="match status" value="1"/>
</dbReference>
<dbReference type="CDD" id="cd07931">
    <property type="entry name" value="eukaryotic_phosphagen_kinases"/>
    <property type="match status" value="2"/>
</dbReference>
<dbReference type="GO" id="GO:0006000">
    <property type="term" value="P:fructose metabolic process"/>
    <property type="evidence" value="ECO:0007669"/>
    <property type="project" value="InterPro"/>
</dbReference>